<dbReference type="AlphaFoldDB" id="A0A7W7Y687"/>
<keyword evidence="2" id="KW-1185">Reference proteome</keyword>
<proteinExistence type="predicted"/>
<name>A0A7W7Y687_9BACT</name>
<protein>
    <submittedName>
        <fullName evidence="1">Uncharacterized protein</fullName>
    </submittedName>
</protein>
<dbReference type="RefSeq" id="WP_183734060.1">
    <property type="nucleotide sequence ID" value="NZ_JACHID010000017.1"/>
</dbReference>
<reference evidence="1 2" key="1">
    <citation type="submission" date="2020-08" db="EMBL/GenBank/DDBJ databases">
        <title>Genomic Encyclopedia of Type Strains, Phase IV (KMG-IV): sequencing the most valuable type-strain genomes for metagenomic binning, comparative biology and taxonomic classification.</title>
        <authorList>
            <person name="Goeker M."/>
        </authorList>
    </citation>
    <scope>NUCLEOTIDE SEQUENCE [LARGE SCALE GENOMIC DNA]</scope>
    <source>
        <strain evidence="1 2">DSM 22071</strain>
    </source>
</reference>
<comment type="caution">
    <text evidence="1">The sequence shown here is derived from an EMBL/GenBank/DDBJ whole genome shotgun (WGS) entry which is preliminary data.</text>
</comment>
<accession>A0A7W7Y687</accession>
<gene>
    <name evidence="1" type="ORF">HNR37_002170</name>
</gene>
<dbReference type="Proteomes" id="UP000528322">
    <property type="component" value="Unassembled WGS sequence"/>
</dbReference>
<evidence type="ECO:0000313" key="1">
    <source>
        <dbReference type="EMBL" id="MBB5022823.1"/>
    </source>
</evidence>
<dbReference type="EMBL" id="JACHID010000017">
    <property type="protein sequence ID" value="MBB5022823.1"/>
    <property type="molecule type" value="Genomic_DNA"/>
</dbReference>
<sequence>MYLSPTYLLRRAVRLWSVPLAALLISTLLPGGSAAMTTFGIQFEQQPSSGLNSNSAKVESRSQRLNVSQDNYRFSYTRTRYSWDQPWNLPSALDAGGEDPWGTLQRINFGYGNREAGETWNTYYGLGLGARYEREVEKAYSLFGYTMWGYNHSDDWETGIGIAVAYTPLREYVLPMGFVRYRAPMQEGISASLGFPNTQIRYRFDRQLSVGAKASFGQGNFRLKDNSPLQSAGYVDMAGYQATGFVEYMVVPGTILSLELSSSINRRWRIYDADGNRQGRVNLDDGVSTALVLRQMF</sequence>
<organism evidence="1 2">
    <name type="scientific">Desulfurispira natronophila</name>
    <dbReference type="NCBI Taxonomy" id="682562"/>
    <lineage>
        <taxon>Bacteria</taxon>
        <taxon>Pseudomonadati</taxon>
        <taxon>Chrysiogenota</taxon>
        <taxon>Chrysiogenia</taxon>
        <taxon>Chrysiogenales</taxon>
        <taxon>Chrysiogenaceae</taxon>
        <taxon>Desulfurispira</taxon>
    </lineage>
</organism>
<evidence type="ECO:0000313" key="2">
    <source>
        <dbReference type="Proteomes" id="UP000528322"/>
    </source>
</evidence>